<evidence type="ECO:0000313" key="11">
    <source>
        <dbReference type="Proteomes" id="UP000074310"/>
    </source>
</evidence>
<dbReference type="SUPFAM" id="SSF52402">
    <property type="entry name" value="Adenine nucleotide alpha hydrolases-like"/>
    <property type="match status" value="1"/>
</dbReference>
<gene>
    <name evidence="10" type="ORF">NS334_14450</name>
</gene>
<dbReference type="AlphaFoldDB" id="A0A147HX25"/>
<dbReference type="InterPro" id="IPR017932">
    <property type="entry name" value="GATase_2_dom"/>
</dbReference>
<dbReference type="InterPro" id="IPR051786">
    <property type="entry name" value="ASN_synthetase/amidase"/>
</dbReference>
<dbReference type="InterPro" id="IPR029055">
    <property type="entry name" value="Ntn_hydrolases_N"/>
</dbReference>
<dbReference type="RefSeq" id="WP_058756658.1">
    <property type="nucleotide sequence ID" value="NZ_LDTB01000067.1"/>
</dbReference>
<dbReference type="Pfam" id="PF00733">
    <property type="entry name" value="Asn_synthase"/>
    <property type="match status" value="1"/>
</dbReference>
<comment type="similarity">
    <text evidence="2">Belongs to the asparagine synthetase family.</text>
</comment>
<dbReference type="GO" id="GO:0004066">
    <property type="term" value="F:asparagine synthase (glutamine-hydrolyzing) activity"/>
    <property type="evidence" value="ECO:0007669"/>
    <property type="project" value="UniProtKB-EC"/>
</dbReference>
<evidence type="ECO:0000256" key="2">
    <source>
        <dbReference type="ARBA" id="ARBA00005752"/>
    </source>
</evidence>
<dbReference type="PROSITE" id="PS51278">
    <property type="entry name" value="GATASE_TYPE_2"/>
    <property type="match status" value="1"/>
</dbReference>
<dbReference type="PIRSF" id="PIRSF001589">
    <property type="entry name" value="Asn_synthetase_glu-h"/>
    <property type="match status" value="1"/>
</dbReference>
<evidence type="ECO:0000256" key="7">
    <source>
        <dbReference type="ARBA" id="ARBA00048741"/>
    </source>
</evidence>
<evidence type="ECO:0000256" key="6">
    <source>
        <dbReference type="ARBA" id="ARBA00022962"/>
    </source>
</evidence>
<dbReference type="InterPro" id="IPR033738">
    <property type="entry name" value="AsnB_N"/>
</dbReference>
<evidence type="ECO:0000256" key="3">
    <source>
        <dbReference type="ARBA" id="ARBA00012737"/>
    </source>
</evidence>
<keyword evidence="5 8" id="KW-0067">ATP-binding</keyword>
<dbReference type="EC" id="6.3.5.4" evidence="3"/>
<protein>
    <recommendedName>
        <fullName evidence="3">asparagine synthase (glutamine-hydrolyzing)</fullName>
        <ecNumber evidence="3">6.3.5.4</ecNumber>
    </recommendedName>
</protein>
<feature type="domain" description="Glutamine amidotransferase type-2" evidence="9">
    <location>
        <begin position="2"/>
        <end position="214"/>
    </location>
</feature>
<evidence type="ECO:0000259" key="9">
    <source>
        <dbReference type="PROSITE" id="PS51278"/>
    </source>
</evidence>
<evidence type="ECO:0000256" key="4">
    <source>
        <dbReference type="ARBA" id="ARBA00022741"/>
    </source>
</evidence>
<evidence type="ECO:0000256" key="8">
    <source>
        <dbReference type="PIRSR" id="PIRSR001589-2"/>
    </source>
</evidence>
<comment type="pathway">
    <text evidence="1">Amino-acid biosynthesis; L-asparagine biosynthesis; L-asparagine from L-aspartate (L-Gln route): step 1/1.</text>
</comment>
<dbReference type="GO" id="GO:0005829">
    <property type="term" value="C:cytosol"/>
    <property type="evidence" value="ECO:0007669"/>
    <property type="project" value="TreeGrafter"/>
</dbReference>
<dbReference type="GO" id="GO:0006529">
    <property type="term" value="P:asparagine biosynthetic process"/>
    <property type="evidence" value="ECO:0007669"/>
    <property type="project" value="InterPro"/>
</dbReference>
<accession>A0A147HX25</accession>
<sequence>MGGIAGLFHPATPKPVDPARVRAMALAMAHRGPDGAGEWTAPGVGFAHRRLAVIGGAAAVQPVATPDLRYALMLDGTILNHADLREELRALGQVVPGEGDAEVLLHGFAAWGPSLLDRLEGAFVFAVHDAATQTLFLARDRLGAKPLFHATLSDGALAFASELRGLLAHPLLRGAPDVVAIDDYLALGYVPDDGCVVAGVQKVPAGHFLLIERGRPARPARAWWRPSIGAAVGVDAVLPAARRVIGEAARGVAPVALLDGGVADAAVVALLAEASARAVPTVAETEAAAITRRFATAHRATGMPDVASALPLLAAAFDEPCALPGALTALLLAGAARERATSVVSGIGAVNDEAGLQRFARRQRWREKAGVPAALHALLGAAEADHAAAIGMMPREARRGLFAAGVRRALADHRPEARFAAAMRASGADDPLDRALYATLAIRLPARDLAIADRAGMAAGVEWRAPFADHRFVAVAAGVPRGVRAGRTPPLATALAHHLPPLPAAAPPMLVAAWLRGPLAEAVAGLARSRLFDELGWFDRERLAQLAEQHRGGQADHAVVLWRLLILERCLSRLFGWPASA</sequence>
<dbReference type="InterPro" id="IPR006426">
    <property type="entry name" value="Asn_synth_AEB"/>
</dbReference>
<keyword evidence="6" id="KW-0315">Glutamine amidotransferase</keyword>
<dbReference type="PANTHER" id="PTHR43284:SF1">
    <property type="entry name" value="ASPARAGINE SYNTHETASE"/>
    <property type="match status" value="1"/>
</dbReference>
<evidence type="ECO:0000256" key="5">
    <source>
        <dbReference type="ARBA" id="ARBA00022840"/>
    </source>
</evidence>
<comment type="caution">
    <text evidence="10">The sequence shown here is derived from an EMBL/GenBank/DDBJ whole genome shotgun (WGS) entry which is preliminary data.</text>
</comment>
<reference evidence="10 11" key="1">
    <citation type="journal article" date="2016" name="Front. Microbiol.">
        <title>Genomic Resource of Rice Seed Associated Bacteria.</title>
        <authorList>
            <person name="Midha S."/>
            <person name="Bansal K."/>
            <person name="Sharma S."/>
            <person name="Kumar N."/>
            <person name="Patil P.P."/>
            <person name="Chaudhry V."/>
            <person name="Patil P.B."/>
        </authorList>
    </citation>
    <scope>NUCLEOTIDE SEQUENCE [LARGE SCALE GENOMIC DNA]</scope>
    <source>
        <strain evidence="10 11">NS334</strain>
    </source>
</reference>
<organism evidence="10 11">
    <name type="scientific">Sphingomonas endophytica</name>
    <dbReference type="NCBI Taxonomy" id="869719"/>
    <lineage>
        <taxon>Bacteria</taxon>
        <taxon>Pseudomonadati</taxon>
        <taxon>Pseudomonadota</taxon>
        <taxon>Alphaproteobacteria</taxon>
        <taxon>Sphingomonadales</taxon>
        <taxon>Sphingomonadaceae</taxon>
        <taxon>Sphingomonas</taxon>
    </lineage>
</organism>
<dbReference type="InterPro" id="IPR014729">
    <property type="entry name" value="Rossmann-like_a/b/a_fold"/>
</dbReference>
<keyword evidence="4 8" id="KW-0547">Nucleotide-binding</keyword>
<keyword evidence="11" id="KW-1185">Reference proteome</keyword>
<evidence type="ECO:0000313" key="10">
    <source>
        <dbReference type="EMBL" id="KTT69479.1"/>
    </source>
</evidence>
<evidence type="ECO:0000256" key="1">
    <source>
        <dbReference type="ARBA" id="ARBA00005187"/>
    </source>
</evidence>
<proteinExistence type="inferred from homology"/>
<dbReference type="PANTHER" id="PTHR43284">
    <property type="entry name" value="ASPARAGINE SYNTHETASE (GLUTAMINE-HYDROLYZING)"/>
    <property type="match status" value="1"/>
</dbReference>
<dbReference type="Pfam" id="PF13522">
    <property type="entry name" value="GATase_6"/>
    <property type="match status" value="1"/>
</dbReference>
<dbReference type="CDD" id="cd00712">
    <property type="entry name" value="AsnB"/>
    <property type="match status" value="1"/>
</dbReference>
<dbReference type="SUPFAM" id="SSF56235">
    <property type="entry name" value="N-terminal nucleophile aminohydrolases (Ntn hydrolases)"/>
    <property type="match status" value="1"/>
</dbReference>
<dbReference type="GO" id="GO:0005524">
    <property type="term" value="F:ATP binding"/>
    <property type="evidence" value="ECO:0007669"/>
    <property type="project" value="UniProtKB-KW"/>
</dbReference>
<name>A0A147HX25_9SPHN</name>
<dbReference type="InterPro" id="IPR001962">
    <property type="entry name" value="Asn_synthase"/>
</dbReference>
<dbReference type="Gene3D" id="3.60.20.10">
    <property type="entry name" value="Glutamine Phosphoribosylpyrophosphate, subunit 1, domain 1"/>
    <property type="match status" value="1"/>
</dbReference>
<comment type="catalytic activity">
    <reaction evidence="7">
        <text>L-aspartate + L-glutamine + ATP + H2O = L-asparagine + L-glutamate + AMP + diphosphate + H(+)</text>
        <dbReference type="Rhea" id="RHEA:12228"/>
        <dbReference type="ChEBI" id="CHEBI:15377"/>
        <dbReference type="ChEBI" id="CHEBI:15378"/>
        <dbReference type="ChEBI" id="CHEBI:29985"/>
        <dbReference type="ChEBI" id="CHEBI:29991"/>
        <dbReference type="ChEBI" id="CHEBI:30616"/>
        <dbReference type="ChEBI" id="CHEBI:33019"/>
        <dbReference type="ChEBI" id="CHEBI:58048"/>
        <dbReference type="ChEBI" id="CHEBI:58359"/>
        <dbReference type="ChEBI" id="CHEBI:456215"/>
        <dbReference type="EC" id="6.3.5.4"/>
    </reaction>
</comment>
<dbReference type="Proteomes" id="UP000074310">
    <property type="component" value="Unassembled WGS sequence"/>
</dbReference>
<dbReference type="PATRIC" id="fig|869719.3.peg.2971"/>
<dbReference type="OrthoDB" id="9763290at2"/>
<dbReference type="EMBL" id="LDTB01000067">
    <property type="protein sequence ID" value="KTT69479.1"/>
    <property type="molecule type" value="Genomic_DNA"/>
</dbReference>
<feature type="binding site" evidence="8">
    <location>
        <position position="100"/>
    </location>
    <ligand>
        <name>L-glutamine</name>
        <dbReference type="ChEBI" id="CHEBI:58359"/>
    </ligand>
</feature>
<dbReference type="Gene3D" id="3.40.50.620">
    <property type="entry name" value="HUPs"/>
    <property type="match status" value="1"/>
</dbReference>